<dbReference type="InterPro" id="IPR008995">
    <property type="entry name" value="Mo/tungstate-bd_C_term_dom"/>
</dbReference>
<name>A0A7S8E5T3_9CHLR</name>
<dbReference type="Pfam" id="PF00005">
    <property type="entry name" value="ABC_tran"/>
    <property type="match status" value="1"/>
</dbReference>
<dbReference type="InterPro" id="IPR027417">
    <property type="entry name" value="P-loop_NTPase"/>
</dbReference>
<evidence type="ECO:0000256" key="1">
    <source>
        <dbReference type="ARBA" id="ARBA00022448"/>
    </source>
</evidence>
<evidence type="ECO:0000256" key="2">
    <source>
        <dbReference type="ARBA" id="ARBA00022741"/>
    </source>
</evidence>
<dbReference type="InterPro" id="IPR003439">
    <property type="entry name" value="ABC_transporter-like_ATP-bd"/>
</dbReference>
<keyword evidence="7" id="KW-1185">Reference proteome</keyword>
<accession>A0A7S8E5T3</accession>
<dbReference type="EC" id="7.6.2.9" evidence="4"/>
<feature type="domain" description="ABC transporter" evidence="5">
    <location>
        <begin position="2"/>
        <end position="232"/>
    </location>
</feature>
<dbReference type="InterPro" id="IPR013611">
    <property type="entry name" value="Transp-assoc_OB_typ2"/>
</dbReference>
<evidence type="ECO:0000313" key="7">
    <source>
        <dbReference type="Proteomes" id="UP000594468"/>
    </source>
</evidence>
<gene>
    <name evidence="6" type="ORF">G4Y79_14445</name>
</gene>
<keyword evidence="2" id="KW-0547">Nucleotide-binding</keyword>
<dbReference type="PROSITE" id="PS00211">
    <property type="entry name" value="ABC_TRANSPORTER_1"/>
    <property type="match status" value="1"/>
</dbReference>
<dbReference type="InterPro" id="IPR050093">
    <property type="entry name" value="ABC_SmlMolc_Importer"/>
</dbReference>
<dbReference type="GO" id="GO:0043190">
    <property type="term" value="C:ATP-binding cassette (ABC) transporter complex"/>
    <property type="evidence" value="ECO:0007669"/>
    <property type="project" value="InterPro"/>
</dbReference>
<dbReference type="FunFam" id="3.40.50.300:FF:000425">
    <property type="entry name" value="Probable ABC transporter, ATP-binding subunit"/>
    <property type="match status" value="1"/>
</dbReference>
<dbReference type="EMBL" id="CP062983">
    <property type="protein sequence ID" value="QPC80906.1"/>
    <property type="molecule type" value="Genomic_DNA"/>
</dbReference>
<proteinExistence type="predicted"/>
<dbReference type="PANTHER" id="PTHR42781:SF4">
    <property type="entry name" value="SPERMIDINE_PUTRESCINE IMPORT ATP-BINDING PROTEIN POTA"/>
    <property type="match status" value="1"/>
</dbReference>
<sequence length="340" mass="36956">MLVIEDIHLRYGETSVLNGVSLDVEQGEIVCLLGASGSGKTSLLRIVAGLETPQQGRIILAGQSLAGVPTHKRQLGFMFQDYALFPHMNVADNVAFGLQMAGEPRAAREKRVHEQLALVGLAGYEQRNVSQLSGGEQQRVALARSLAPSPRLLMLDEPLGSLDAGLRERLVRELHGIIKQMGLTALYVTHDQAEAFAIADRIAILQQGRLAQIATPQGLYYQPASRYVATFLGLTNFIDVRSIEGEQAQTDYGYFAVDGTPRDGMPRFLLLHPDGLSLADEGIPAIVIEAIFQGDQYDLTLEVSEGVFWQLTMRGRETVPSAGDAVHIAIDPAYVVPLAE</sequence>
<keyword evidence="1" id="KW-0813">Transport</keyword>
<dbReference type="Gene3D" id="3.40.50.300">
    <property type="entry name" value="P-loop containing nucleotide triphosphate hydrolases"/>
    <property type="match status" value="1"/>
</dbReference>
<protein>
    <recommendedName>
        <fullName evidence="4">ABC-type quaternary amine transporter</fullName>
        <ecNumber evidence="4">7.6.2.9</ecNumber>
    </recommendedName>
</protein>
<dbReference type="GO" id="GO:0016887">
    <property type="term" value="F:ATP hydrolysis activity"/>
    <property type="evidence" value="ECO:0007669"/>
    <property type="project" value="InterPro"/>
</dbReference>
<evidence type="ECO:0000256" key="3">
    <source>
        <dbReference type="ARBA" id="ARBA00022840"/>
    </source>
</evidence>
<dbReference type="SMART" id="SM00382">
    <property type="entry name" value="AAA"/>
    <property type="match status" value="1"/>
</dbReference>
<dbReference type="PROSITE" id="PS50893">
    <property type="entry name" value="ABC_TRANSPORTER_2"/>
    <property type="match status" value="1"/>
</dbReference>
<dbReference type="KEGG" id="pmet:G4Y79_14445"/>
<dbReference type="Pfam" id="PF08402">
    <property type="entry name" value="TOBE_2"/>
    <property type="match status" value="1"/>
</dbReference>
<dbReference type="Proteomes" id="UP000594468">
    <property type="component" value="Chromosome"/>
</dbReference>
<dbReference type="RefSeq" id="WP_195168981.1">
    <property type="nucleotide sequence ID" value="NZ_CP062983.1"/>
</dbReference>
<dbReference type="GO" id="GO:0005524">
    <property type="term" value="F:ATP binding"/>
    <property type="evidence" value="ECO:0007669"/>
    <property type="project" value="UniProtKB-KW"/>
</dbReference>
<dbReference type="SUPFAM" id="SSF50331">
    <property type="entry name" value="MOP-like"/>
    <property type="match status" value="1"/>
</dbReference>
<keyword evidence="3 6" id="KW-0067">ATP-binding</keyword>
<evidence type="ECO:0000313" key="6">
    <source>
        <dbReference type="EMBL" id="QPC80906.1"/>
    </source>
</evidence>
<dbReference type="SUPFAM" id="SSF52540">
    <property type="entry name" value="P-loop containing nucleoside triphosphate hydrolases"/>
    <property type="match status" value="1"/>
</dbReference>
<dbReference type="PANTHER" id="PTHR42781">
    <property type="entry name" value="SPERMIDINE/PUTRESCINE IMPORT ATP-BINDING PROTEIN POTA"/>
    <property type="match status" value="1"/>
</dbReference>
<reference evidence="6 7" key="1">
    <citation type="submission" date="2020-02" db="EMBL/GenBank/DDBJ databases">
        <authorList>
            <person name="Zheng R.K."/>
            <person name="Sun C.M."/>
        </authorList>
    </citation>
    <scope>NUCLEOTIDE SEQUENCE [LARGE SCALE GENOMIC DNA]</scope>
    <source>
        <strain evidence="7">rifampicinis</strain>
    </source>
</reference>
<dbReference type="InterPro" id="IPR003593">
    <property type="entry name" value="AAA+_ATPase"/>
</dbReference>
<organism evidence="6 7">
    <name type="scientific">Phototrophicus methaneseepsis</name>
    <dbReference type="NCBI Taxonomy" id="2710758"/>
    <lineage>
        <taxon>Bacteria</taxon>
        <taxon>Bacillati</taxon>
        <taxon>Chloroflexota</taxon>
        <taxon>Candidatus Thermofontia</taxon>
        <taxon>Phototrophicales</taxon>
        <taxon>Phototrophicaceae</taxon>
        <taxon>Phototrophicus</taxon>
    </lineage>
</organism>
<dbReference type="GO" id="GO:0015418">
    <property type="term" value="F:ABC-type quaternary ammonium compound transporting activity"/>
    <property type="evidence" value="ECO:0007669"/>
    <property type="project" value="UniProtKB-EC"/>
</dbReference>
<dbReference type="InterPro" id="IPR017871">
    <property type="entry name" value="ABC_transporter-like_CS"/>
</dbReference>
<dbReference type="AlphaFoldDB" id="A0A7S8E5T3"/>
<evidence type="ECO:0000256" key="4">
    <source>
        <dbReference type="ARBA" id="ARBA00066388"/>
    </source>
</evidence>
<evidence type="ECO:0000259" key="5">
    <source>
        <dbReference type="PROSITE" id="PS50893"/>
    </source>
</evidence>